<dbReference type="EMBL" id="JACHLK010000009">
    <property type="protein sequence ID" value="MBB6561747.1"/>
    <property type="molecule type" value="Genomic_DNA"/>
</dbReference>
<dbReference type="SUPFAM" id="SSF52172">
    <property type="entry name" value="CheY-like"/>
    <property type="match status" value="1"/>
</dbReference>
<feature type="domain" description="Response regulatory" evidence="3">
    <location>
        <begin position="3"/>
        <end position="120"/>
    </location>
</feature>
<dbReference type="SMART" id="SM00448">
    <property type="entry name" value="REC"/>
    <property type="match status" value="1"/>
</dbReference>
<protein>
    <submittedName>
        <fullName evidence="4">DNA-binding response OmpR family regulator</fullName>
    </submittedName>
</protein>
<dbReference type="AlphaFoldDB" id="A0A7X0PGX5"/>
<keyword evidence="5" id="KW-1185">Reference proteome</keyword>
<organism evidence="4 5">
    <name type="scientific">Acidovorax soli</name>
    <dbReference type="NCBI Taxonomy" id="592050"/>
    <lineage>
        <taxon>Bacteria</taxon>
        <taxon>Pseudomonadati</taxon>
        <taxon>Pseudomonadota</taxon>
        <taxon>Betaproteobacteria</taxon>
        <taxon>Burkholderiales</taxon>
        <taxon>Comamonadaceae</taxon>
        <taxon>Acidovorax</taxon>
    </lineage>
</organism>
<accession>A0A7X0PGX5</accession>
<evidence type="ECO:0000313" key="4">
    <source>
        <dbReference type="EMBL" id="MBB6561747.1"/>
    </source>
</evidence>
<dbReference type="GO" id="GO:0003677">
    <property type="term" value="F:DNA binding"/>
    <property type="evidence" value="ECO:0007669"/>
    <property type="project" value="UniProtKB-KW"/>
</dbReference>
<dbReference type="InterPro" id="IPR001789">
    <property type="entry name" value="Sig_transdc_resp-reg_receiver"/>
</dbReference>
<feature type="modified residue" description="4-aspartylphosphate" evidence="2">
    <location>
        <position position="52"/>
    </location>
</feature>
<dbReference type="InterPro" id="IPR050595">
    <property type="entry name" value="Bact_response_regulator"/>
</dbReference>
<dbReference type="Proteomes" id="UP000575083">
    <property type="component" value="Unassembled WGS sequence"/>
</dbReference>
<proteinExistence type="predicted"/>
<comment type="caution">
    <text evidence="4">The sequence shown here is derived from an EMBL/GenBank/DDBJ whole genome shotgun (WGS) entry which is preliminary data.</text>
</comment>
<keyword evidence="1 2" id="KW-0597">Phosphoprotein</keyword>
<dbReference type="PANTHER" id="PTHR44591">
    <property type="entry name" value="STRESS RESPONSE REGULATOR PROTEIN 1"/>
    <property type="match status" value="1"/>
</dbReference>
<gene>
    <name evidence="4" type="ORF">HNP48_004441</name>
</gene>
<keyword evidence="4" id="KW-0238">DNA-binding</keyword>
<name>A0A7X0PGX5_9BURK</name>
<dbReference type="PROSITE" id="PS50110">
    <property type="entry name" value="RESPONSE_REGULATORY"/>
    <property type="match status" value="1"/>
</dbReference>
<evidence type="ECO:0000256" key="1">
    <source>
        <dbReference type="ARBA" id="ARBA00022553"/>
    </source>
</evidence>
<dbReference type="RefSeq" id="WP_184861077.1">
    <property type="nucleotide sequence ID" value="NZ_JACHLK010000009.1"/>
</dbReference>
<dbReference type="Pfam" id="PF00072">
    <property type="entry name" value="Response_reg"/>
    <property type="match status" value="1"/>
</dbReference>
<evidence type="ECO:0000256" key="2">
    <source>
        <dbReference type="PROSITE-ProRule" id="PRU00169"/>
    </source>
</evidence>
<dbReference type="GO" id="GO:0000160">
    <property type="term" value="P:phosphorelay signal transduction system"/>
    <property type="evidence" value="ECO:0007669"/>
    <property type="project" value="InterPro"/>
</dbReference>
<dbReference type="Gene3D" id="3.40.50.2300">
    <property type="match status" value="1"/>
</dbReference>
<sequence>MKKVLIVEDHADIRKLLRMTLEFDDFEIHEAADGAAGLAMARELAPDIVLMDVMMPGPCSGLDACRLIKADPALRHAKVIMLSALGQAQDRQRGQQAGADDYLVKPFRTAEVLASIYRLETAM</sequence>
<reference evidence="4 5" key="1">
    <citation type="submission" date="2020-08" db="EMBL/GenBank/DDBJ databases">
        <title>Functional genomics of gut bacteria from endangered species of beetles.</title>
        <authorList>
            <person name="Carlos-Shanley C."/>
        </authorList>
    </citation>
    <scope>NUCLEOTIDE SEQUENCE [LARGE SCALE GENOMIC DNA]</scope>
    <source>
        <strain evidence="4 5">S00198</strain>
    </source>
</reference>
<evidence type="ECO:0000313" key="5">
    <source>
        <dbReference type="Proteomes" id="UP000575083"/>
    </source>
</evidence>
<evidence type="ECO:0000259" key="3">
    <source>
        <dbReference type="PROSITE" id="PS50110"/>
    </source>
</evidence>
<dbReference type="PANTHER" id="PTHR44591:SF3">
    <property type="entry name" value="RESPONSE REGULATORY DOMAIN-CONTAINING PROTEIN"/>
    <property type="match status" value="1"/>
</dbReference>
<dbReference type="InterPro" id="IPR011006">
    <property type="entry name" value="CheY-like_superfamily"/>
</dbReference>